<evidence type="ECO:0000313" key="2">
    <source>
        <dbReference type="EMBL" id="OAG16710.1"/>
    </source>
</evidence>
<dbReference type="GeneID" id="29115534"/>
<dbReference type="EMBL" id="KV441489">
    <property type="protein sequence ID" value="OAG16710.1"/>
    <property type="molecule type" value="Genomic_DNA"/>
</dbReference>
<dbReference type="KEGG" id="aalt:CC77DRAFT_1098287"/>
<keyword evidence="3" id="KW-1185">Reference proteome</keyword>
<feature type="region of interest" description="Disordered" evidence="1">
    <location>
        <begin position="1"/>
        <end position="42"/>
    </location>
</feature>
<feature type="compositionally biased region" description="Basic and acidic residues" evidence="1">
    <location>
        <begin position="21"/>
        <end position="32"/>
    </location>
</feature>
<reference evidence="2 3" key="1">
    <citation type="submission" date="2016-05" db="EMBL/GenBank/DDBJ databases">
        <title>Comparative analysis of secretome profiles of manganese(II)-oxidizing ascomycete fungi.</title>
        <authorList>
            <consortium name="DOE Joint Genome Institute"/>
            <person name="Zeiner C.A."/>
            <person name="Purvine S.O."/>
            <person name="Zink E.M."/>
            <person name="Wu S."/>
            <person name="Pasa-Tolic L."/>
            <person name="Chaput D.L."/>
            <person name="Haridas S."/>
            <person name="Grigoriev I.V."/>
            <person name="Santelli C.M."/>
            <person name="Hansel C.M."/>
        </authorList>
    </citation>
    <scope>NUCLEOTIDE SEQUENCE [LARGE SCALE GENOMIC DNA]</scope>
    <source>
        <strain evidence="2 3">SRC1lrK2f</strain>
    </source>
</reference>
<organism evidence="2 3">
    <name type="scientific">Alternaria alternata</name>
    <name type="common">Alternaria rot fungus</name>
    <name type="synonym">Torula alternata</name>
    <dbReference type="NCBI Taxonomy" id="5599"/>
    <lineage>
        <taxon>Eukaryota</taxon>
        <taxon>Fungi</taxon>
        <taxon>Dikarya</taxon>
        <taxon>Ascomycota</taxon>
        <taxon>Pezizomycotina</taxon>
        <taxon>Dothideomycetes</taxon>
        <taxon>Pleosporomycetidae</taxon>
        <taxon>Pleosporales</taxon>
        <taxon>Pleosporineae</taxon>
        <taxon>Pleosporaceae</taxon>
        <taxon>Alternaria</taxon>
        <taxon>Alternaria sect. Alternaria</taxon>
        <taxon>Alternaria alternata complex</taxon>
    </lineage>
</organism>
<protein>
    <submittedName>
        <fullName evidence="2">Uncharacterized protein</fullName>
    </submittedName>
</protein>
<dbReference type="VEuPathDB" id="FungiDB:CC77DRAFT_1098287"/>
<evidence type="ECO:0000256" key="1">
    <source>
        <dbReference type="SAM" id="MobiDB-lite"/>
    </source>
</evidence>
<dbReference type="OMA" id="ANEQTTH"/>
<dbReference type="AlphaFoldDB" id="A0A177DC33"/>
<gene>
    <name evidence="2" type="ORF">CC77DRAFT_1098287</name>
</gene>
<sequence length="350" mass="38696">MANEQTTHDRQAPEDSISQTSREEQTPDDQKRAPTSAGQGPLKELDAMDDLALQLKDAVTSCGEVAKAGRPPVAFFFGFKPSAKQDDDVRQSFDSLLGASSLVRMFSAMNIITARKARDQGGHSDSIRDPAHFVTVINEEADAVVKAITSGPLASMYQQVSSSTQTEEQLLKRPELHDFILPRIFGGLRAIGKDHMKDLDDTLTRFTSTLRPFRADKTESADGSDQQLKFAVLIHYVKTTDVTGDGTVVICDPMTRLVSISVRAQDWAHALDKPSKLDLRRRNEKVPFKMTATSLELRLNQNDYIAAKPKFEQALKLMVDKDAELLKIVEDGGLLGYGQETCNIFAAHEE</sequence>
<name>A0A177DC33_ALTAL</name>
<accession>A0A177DC33</accession>
<dbReference type="Proteomes" id="UP000077248">
    <property type="component" value="Unassembled WGS sequence"/>
</dbReference>
<proteinExistence type="predicted"/>
<feature type="compositionally biased region" description="Basic and acidic residues" evidence="1">
    <location>
        <begin position="1"/>
        <end position="13"/>
    </location>
</feature>
<evidence type="ECO:0000313" key="3">
    <source>
        <dbReference type="Proteomes" id="UP000077248"/>
    </source>
</evidence>
<dbReference type="RefSeq" id="XP_018382131.1">
    <property type="nucleotide sequence ID" value="XM_018529940.1"/>
</dbReference>